<keyword evidence="12" id="KW-1185">Reference proteome</keyword>
<dbReference type="PANTHER" id="PTHR23097">
    <property type="entry name" value="TUMOR NECROSIS FACTOR RECEPTOR SUPERFAMILY MEMBER"/>
    <property type="match status" value="1"/>
</dbReference>
<feature type="repeat" description="TNFR-Cys" evidence="8">
    <location>
        <begin position="65"/>
        <end position="105"/>
    </location>
</feature>
<evidence type="ECO:0000256" key="9">
    <source>
        <dbReference type="SAM" id="SignalP"/>
    </source>
</evidence>
<dbReference type="InterPro" id="IPR001368">
    <property type="entry name" value="TNFR/NGFR_Cys_rich_reg"/>
</dbReference>
<proteinExistence type="predicted"/>
<evidence type="ECO:0000256" key="5">
    <source>
        <dbReference type="ARBA" id="ARBA00022737"/>
    </source>
</evidence>
<evidence type="ECO:0000256" key="4">
    <source>
        <dbReference type="ARBA" id="ARBA00022729"/>
    </source>
</evidence>
<feature type="disulfide bond" evidence="8">
    <location>
        <begin position="84"/>
        <end position="97"/>
    </location>
</feature>
<dbReference type="PANTHER" id="PTHR23097:SF116">
    <property type="entry name" value="TUMOR NECROSIS FACTOR RECEPTOR SUPERFAMILY MEMBER 6B"/>
    <property type="match status" value="1"/>
</dbReference>
<organism evidence="11 12">
    <name type="scientific">Goodea atripinnis</name>
    <dbReference type="NCBI Taxonomy" id="208336"/>
    <lineage>
        <taxon>Eukaryota</taxon>
        <taxon>Metazoa</taxon>
        <taxon>Chordata</taxon>
        <taxon>Craniata</taxon>
        <taxon>Vertebrata</taxon>
        <taxon>Euteleostomi</taxon>
        <taxon>Actinopterygii</taxon>
        <taxon>Neopterygii</taxon>
        <taxon>Teleostei</taxon>
        <taxon>Neoteleostei</taxon>
        <taxon>Acanthomorphata</taxon>
        <taxon>Ovalentaria</taxon>
        <taxon>Atherinomorphae</taxon>
        <taxon>Cyprinodontiformes</taxon>
        <taxon>Goodeidae</taxon>
        <taxon>Goodea</taxon>
    </lineage>
</organism>
<accession>A0ABV0PHQ5</accession>
<sequence length="235" mass="25798">DFLTLLTELFILLSVRAWLANSVAAPLTYADTDPITGRPVQCDRCPPGTYLRGGCSSIRKSDCAACPDGSFTELWNYIGRCLRCGVCGRNQVVKKECTADSDCQCECKQGYFYHQDYDMCMRHSECPSGHGVLTRVANCCHCSTIVFSYRNTTMLSSQEGKKPREALELNFSELHAHIGNSVSSATAAQIQQLPDIVIKVGATTVGEKLQSKLNQIQSHVAEHCDTDIMSNDITG</sequence>
<dbReference type="SUPFAM" id="SSF57586">
    <property type="entry name" value="TNF receptor-like"/>
    <property type="match status" value="2"/>
</dbReference>
<dbReference type="InterPro" id="IPR052459">
    <property type="entry name" value="TNFRSF_decoy_receptor"/>
</dbReference>
<protein>
    <recommendedName>
        <fullName evidence="10">TNFR-Cys domain-containing protein</fullName>
    </recommendedName>
</protein>
<keyword evidence="2" id="KW-0964">Secreted</keyword>
<evidence type="ECO:0000256" key="1">
    <source>
        <dbReference type="ARBA" id="ARBA00004613"/>
    </source>
</evidence>
<evidence type="ECO:0000256" key="2">
    <source>
        <dbReference type="ARBA" id="ARBA00022525"/>
    </source>
</evidence>
<evidence type="ECO:0000256" key="7">
    <source>
        <dbReference type="ARBA" id="ARBA00023180"/>
    </source>
</evidence>
<comment type="caution">
    <text evidence="11">The sequence shown here is derived from an EMBL/GenBank/DDBJ whole genome shotgun (WGS) entry which is preliminary data.</text>
</comment>
<feature type="non-terminal residue" evidence="11">
    <location>
        <position position="1"/>
    </location>
</feature>
<feature type="disulfide bond" evidence="8">
    <location>
        <begin position="87"/>
        <end position="105"/>
    </location>
</feature>
<dbReference type="SMART" id="SM00208">
    <property type="entry name" value="TNFR"/>
    <property type="match status" value="2"/>
</dbReference>
<dbReference type="Gene3D" id="2.10.50.10">
    <property type="entry name" value="Tumor Necrosis Factor Receptor, subunit A, domain 2"/>
    <property type="match status" value="2"/>
</dbReference>
<dbReference type="EMBL" id="JAHRIO010073796">
    <property type="protein sequence ID" value="MEQ2183004.1"/>
    <property type="molecule type" value="Genomic_DNA"/>
</dbReference>
<keyword evidence="6 8" id="KW-1015">Disulfide bond</keyword>
<evidence type="ECO:0000313" key="11">
    <source>
        <dbReference type="EMBL" id="MEQ2183004.1"/>
    </source>
</evidence>
<gene>
    <name evidence="11" type="ORF">GOODEAATRI_028134</name>
</gene>
<keyword evidence="7" id="KW-0325">Glycoprotein</keyword>
<name>A0ABV0PHQ5_9TELE</name>
<keyword evidence="5" id="KW-0677">Repeat</keyword>
<evidence type="ECO:0000256" key="3">
    <source>
        <dbReference type="ARBA" id="ARBA00022703"/>
    </source>
</evidence>
<feature type="disulfide bond" evidence="8">
    <location>
        <begin position="66"/>
        <end position="81"/>
    </location>
</feature>
<evidence type="ECO:0000256" key="8">
    <source>
        <dbReference type="PROSITE-ProRule" id="PRU00206"/>
    </source>
</evidence>
<comment type="subcellular location">
    <subcellularLocation>
        <location evidence="1">Secreted</location>
    </subcellularLocation>
</comment>
<dbReference type="InterPro" id="IPR048522">
    <property type="entry name" value="Death_3_fish"/>
</dbReference>
<evidence type="ECO:0000259" key="10">
    <source>
        <dbReference type="PROSITE" id="PS50050"/>
    </source>
</evidence>
<keyword evidence="3" id="KW-0053">Apoptosis</keyword>
<dbReference type="PROSITE" id="PS50050">
    <property type="entry name" value="TNFR_NGFR_2"/>
    <property type="match status" value="1"/>
</dbReference>
<reference evidence="11 12" key="1">
    <citation type="submission" date="2021-06" db="EMBL/GenBank/DDBJ databases">
        <authorList>
            <person name="Palmer J.M."/>
        </authorList>
    </citation>
    <scope>NUCLEOTIDE SEQUENCE [LARGE SCALE GENOMIC DNA]</scope>
    <source>
        <strain evidence="11 12">GA_2019</strain>
        <tissue evidence="11">Muscle</tissue>
    </source>
</reference>
<evidence type="ECO:0000313" key="12">
    <source>
        <dbReference type="Proteomes" id="UP001476798"/>
    </source>
</evidence>
<feature type="signal peptide" evidence="9">
    <location>
        <begin position="1"/>
        <end position="17"/>
    </location>
</feature>
<dbReference type="Pfam" id="PF21733">
    <property type="entry name" value="Death_3"/>
    <property type="match status" value="1"/>
</dbReference>
<evidence type="ECO:0000256" key="6">
    <source>
        <dbReference type="ARBA" id="ARBA00023157"/>
    </source>
</evidence>
<feature type="chain" id="PRO_5045099364" description="TNFR-Cys domain-containing protein" evidence="9">
    <location>
        <begin position="18"/>
        <end position="235"/>
    </location>
</feature>
<dbReference type="Pfam" id="PF00020">
    <property type="entry name" value="TNFR_c6"/>
    <property type="match status" value="1"/>
</dbReference>
<dbReference type="Proteomes" id="UP001476798">
    <property type="component" value="Unassembled WGS sequence"/>
</dbReference>
<keyword evidence="4 9" id="KW-0732">Signal</keyword>
<feature type="domain" description="TNFR-Cys" evidence="10">
    <location>
        <begin position="65"/>
        <end position="105"/>
    </location>
</feature>